<sequence>MPNGDAARGGLGTVRNAVQLLELLAQGPAYHQLTDLAERSSMSIPTVHRLLRSLVLADLAVQDRATSRYGLGPELSRLSHHYLGRLPLLGALSPYLSQVRDQVGATVHVEVLVRGEVVYVDRVDSDASGPFRDSHRVHPALSTAGGRLLAARSDEDGWALALAAAGEEDRSDAEASRDEWRGAEWLAHHPSDRTVPAEVAVPVLDAAGAAVGALAADLTGTAGGAPDPAGRGGEERAAEVAAYLGRAAKAAGRTLGHG</sequence>
<keyword evidence="2" id="KW-0238">DNA-binding</keyword>
<name>A0A285VW81_9MICO</name>
<organism evidence="6 7">
    <name type="scientific">Ornithinimicrobium cerasi</name>
    <dbReference type="NCBI Taxonomy" id="2248773"/>
    <lineage>
        <taxon>Bacteria</taxon>
        <taxon>Bacillati</taxon>
        <taxon>Actinomycetota</taxon>
        <taxon>Actinomycetes</taxon>
        <taxon>Micrococcales</taxon>
        <taxon>Ornithinimicrobiaceae</taxon>
        <taxon>Ornithinimicrobium</taxon>
    </lineage>
</organism>
<accession>A0A285VW81</accession>
<dbReference type="InterPro" id="IPR014757">
    <property type="entry name" value="Tscrpt_reg_IclR_C"/>
</dbReference>
<dbReference type="EMBL" id="OBQK01000009">
    <property type="protein sequence ID" value="SOC56891.1"/>
    <property type="molecule type" value="Genomic_DNA"/>
</dbReference>
<dbReference type="SUPFAM" id="SSF46785">
    <property type="entry name" value="Winged helix' DNA-binding domain"/>
    <property type="match status" value="1"/>
</dbReference>
<evidence type="ECO:0000259" key="4">
    <source>
        <dbReference type="PROSITE" id="PS51077"/>
    </source>
</evidence>
<keyword evidence="3" id="KW-0804">Transcription</keyword>
<dbReference type="PROSITE" id="PS51077">
    <property type="entry name" value="HTH_ICLR"/>
    <property type="match status" value="1"/>
</dbReference>
<dbReference type="Pfam" id="PF01614">
    <property type="entry name" value="IclR_C"/>
    <property type="match status" value="1"/>
</dbReference>
<gene>
    <name evidence="6" type="ORF">SAMN05421879_109101</name>
</gene>
<dbReference type="PANTHER" id="PTHR30136">
    <property type="entry name" value="HELIX-TURN-HELIX TRANSCRIPTIONAL REGULATOR, ICLR FAMILY"/>
    <property type="match status" value="1"/>
</dbReference>
<evidence type="ECO:0000259" key="5">
    <source>
        <dbReference type="PROSITE" id="PS51078"/>
    </source>
</evidence>
<keyword evidence="7" id="KW-1185">Reference proteome</keyword>
<dbReference type="SMART" id="SM00346">
    <property type="entry name" value="HTH_ICLR"/>
    <property type="match status" value="1"/>
</dbReference>
<dbReference type="InterPro" id="IPR036388">
    <property type="entry name" value="WH-like_DNA-bd_sf"/>
</dbReference>
<dbReference type="SUPFAM" id="SSF55781">
    <property type="entry name" value="GAF domain-like"/>
    <property type="match status" value="1"/>
</dbReference>
<feature type="domain" description="HTH iclR-type" evidence="4">
    <location>
        <begin position="11"/>
        <end position="73"/>
    </location>
</feature>
<protein>
    <submittedName>
        <fullName evidence="6">Transcriptional regulator, IclR family</fullName>
    </submittedName>
</protein>
<feature type="domain" description="IclR-ED" evidence="5">
    <location>
        <begin position="74"/>
        <end position="257"/>
    </location>
</feature>
<dbReference type="InterPro" id="IPR029016">
    <property type="entry name" value="GAF-like_dom_sf"/>
</dbReference>
<dbReference type="Proteomes" id="UP000219688">
    <property type="component" value="Unassembled WGS sequence"/>
</dbReference>
<proteinExistence type="predicted"/>
<dbReference type="Gene3D" id="3.30.450.40">
    <property type="match status" value="1"/>
</dbReference>
<dbReference type="Gene3D" id="1.10.10.10">
    <property type="entry name" value="Winged helix-like DNA-binding domain superfamily/Winged helix DNA-binding domain"/>
    <property type="match status" value="1"/>
</dbReference>
<evidence type="ECO:0000256" key="2">
    <source>
        <dbReference type="ARBA" id="ARBA00023125"/>
    </source>
</evidence>
<reference evidence="7" key="1">
    <citation type="submission" date="2017-08" db="EMBL/GenBank/DDBJ databases">
        <authorList>
            <person name="Varghese N."/>
            <person name="Submissions S."/>
        </authorList>
    </citation>
    <scope>NUCLEOTIDE SEQUENCE [LARGE SCALE GENOMIC DNA]</scope>
    <source>
        <strain evidence="7">USBA17B2</strain>
    </source>
</reference>
<evidence type="ECO:0000256" key="3">
    <source>
        <dbReference type="ARBA" id="ARBA00023163"/>
    </source>
</evidence>
<dbReference type="PANTHER" id="PTHR30136:SF24">
    <property type="entry name" value="HTH-TYPE TRANSCRIPTIONAL REPRESSOR ALLR"/>
    <property type="match status" value="1"/>
</dbReference>
<dbReference type="GO" id="GO:0003700">
    <property type="term" value="F:DNA-binding transcription factor activity"/>
    <property type="evidence" value="ECO:0007669"/>
    <property type="project" value="TreeGrafter"/>
</dbReference>
<dbReference type="GO" id="GO:0003677">
    <property type="term" value="F:DNA binding"/>
    <property type="evidence" value="ECO:0007669"/>
    <property type="project" value="UniProtKB-KW"/>
</dbReference>
<dbReference type="Pfam" id="PF09339">
    <property type="entry name" value="HTH_IclR"/>
    <property type="match status" value="1"/>
</dbReference>
<evidence type="ECO:0000313" key="6">
    <source>
        <dbReference type="EMBL" id="SOC56891.1"/>
    </source>
</evidence>
<evidence type="ECO:0000256" key="1">
    <source>
        <dbReference type="ARBA" id="ARBA00023015"/>
    </source>
</evidence>
<keyword evidence="1" id="KW-0805">Transcription regulation</keyword>
<dbReference type="AlphaFoldDB" id="A0A285VW81"/>
<dbReference type="PROSITE" id="PS51078">
    <property type="entry name" value="ICLR_ED"/>
    <property type="match status" value="1"/>
</dbReference>
<dbReference type="RefSeq" id="WP_170955484.1">
    <property type="nucleotide sequence ID" value="NZ_OBQK01000009.1"/>
</dbReference>
<dbReference type="InterPro" id="IPR005471">
    <property type="entry name" value="Tscrpt_reg_IclR_N"/>
</dbReference>
<evidence type="ECO:0000313" key="7">
    <source>
        <dbReference type="Proteomes" id="UP000219688"/>
    </source>
</evidence>
<dbReference type="InterPro" id="IPR036390">
    <property type="entry name" value="WH_DNA-bd_sf"/>
</dbReference>
<dbReference type="GO" id="GO:0045892">
    <property type="term" value="P:negative regulation of DNA-templated transcription"/>
    <property type="evidence" value="ECO:0007669"/>
    <property type="project" value="TreeGrafter"/>
</dbReference>
<dbReference type="InterPro" id="IPR050707">
    <property type="entry name" value="HTH_MetabolicPath_Reg"/>
</dbReference>